<dbReference type="InterPro" id="IPR001609">
    <property type="entry name" value="Myosin_head_motor_dom-like"/>
</dbReference>
<evidence type="ECO:0000256" key="2">
    <source>
        <dbReference type="ARBA" id="ARBA00022840"/>
    </source>
</evidence>
<feature type="region of interest" description="Actin-binding" evidence="6">
    <location>
        <begin position="410"/>
        <end position="432"/>
    </location>
</feature>
<dbReference type="SMART" id="SM00139">
    <property type="entry name" value="MyTH4"/>
    <property type="match status" value="1"/>
</dbReference>
<dbReference type="InterPro" id="IPR027417">
    <property type="entry name" value="P-loop_NTPase"/>
</dbReference>
<accession>A0A7S2NTV4</accession>
<dbReference type="GO" id="GO:0005524">
    <property type="term" value="F:ATP binding"/>
    <property type="evidence" value="ECO:0007669"/>
    <property type="project" value="UniProtKB-KW"/>
</dbReference>
<dbReference type="GO" id="GO:0005737">
    <property type="term" value="C:cytoplasm"/>
    <property type="evidence" value="ECO:0007669"/>
    <property type="project" value="TreeGrafter"/>
</dbReference>
<feature type="domain" description="FERM" evidence="8">
    <location>
        <begin position="1134"/>
        <end position="1484"/>
    </location>
</feature>
<evidence type="ECO:0008006" key="12">
    <source>
        <dbReference type="Google" id="ProtNLM"/>
    </source>
</evidence>
<evidence type="ECO:0000259" key="8">
    <source>
        <dbReference type="PROSITE" id="PS50057"/>
    </source>
</evidence>
<dbReference type="GO" id="GO:0007015">
    <property type="term" value="P:actin filament organization"/>
    <property type="evidence" value="ECO:0007669"/>
    <property type="project" value="TreeGrafter"/>
</dbReference>
<dbReference type="Gene3D" id="1.10.10.820">
    <property type="match status" value="1"/>
</dbReference>
<dbReference type="PROSITE" id="PS51016">
    <property type="entry name" value="MYTH4"/>
    <property type="match status" value="1"/>
</dbReference>
<feature type="domain" description="Myosin motor" evidence="10">
    <location>
        <begin position="1"/>
        <end position="548"/>
    </location>
</feature>
<dbReference type="PANTHER" id="PTHR13140">
    <property type="entry name" value="MYOSIN"/>
    <property type="match status" value="1"/>
</dbReference>
<dbReference type="CDD" id="cd00124">
    <property type="entry name" value="MYSc"/>
    <property type="match status" value="1"/>
</dbReference>
<evidence type="ECO:0000256" key="1">
    <source>
        <dbReference type="ARBA" id="ARBA00022741"/>
    </source>
</evidence>
<dbReference type="PRINTS" id="PR00193">
    <property type="entry name" value="MYOSINHEAVY"/>
</dbReference>
<dbReference type="FunFam" id="1.10.10.820:FF:000001">
    <property type="entry name" value="Myosin heavy chain"/>
    <property type="match status" value="1"/>
</dbReference>
<evidence type="ECO:0000256" key="3">
    <source>
        <dbReference type="ARBA" id="ARBA00023123"/>
    </source>
</evidence>
<evidence type="ECO:0000256" key="6">
    <source>
        <dbReference type="PROSITE-ProRule" id="PRU00782"/>
    </source>
</evidence>
<dbReference type="EMBL" id="HBGW01035359">
    <property type="protein sequence ID" value="CAD9558989.1"/>
    <property type="molecule type" value="Transcribed_RNA"/>
</dbReference>
<evidence type="ECO:0000259" key="9">
    <source>
        <dbReference type="PROSITE" id="PS51016"/>
    </source>
</evidence>
<dbReference type="Gene3D" id="1.20.120.720">
    <property type="entry name" value="Myosin VI head, motor domain, U50 subdomain"/>
    <property type="match status" value="1"/>
</dbReference>
<dbReference type="Gene3D" id="1.25.40.530">
    <property type="entry name" value="MyTH4 domain"/>
    <property type="match status" value="1"/>
</dbReference>
<evidence type="ECO:0000256" key="7">
    <source>
        <dbReference type="SAM" id="Coils"/>
    </source>
</evidence>
<dbReference type="GO" id="GO:0016459">
    <property type="term" value="C:myosin complex"/>
    <property type="evidence" value="ECO:0007669"/>
    <property type="project" value="UniProtKB-KW"/>
</dbReference>
<dbReference type="PROSITE" id="PS50096">
    <property type="entry name" value="IQ"/>
    <property type="match status" value="1"/>
</dbReference>
<keyword evidence="4" id="KW-0505">Motor protein</keyword>
<keyword evidence="1" id="KW-0547">Nucleotide-binding</keyword>
<dbReference type="PANTHER" id="PTHR13140:SF706">
    <property type="entry name" value="DILUTE CLASS UNCONVENTIONAL MYOSIN, ISOFORM C"/>
    <property type="match status" value="1"/>
</dbReference>
<dbReference type="Gene3D" id="1.20.5.4820">
    <property type="match status" value="1"/>
</dbReference>
<keyword evidence="5 6" id="KW-0009">Actin-binding</keyword>
<evidence type="ECO:0000313" key="11">
    <source>
        <dbReference type="EMBL" id="CAD9558989.1"/>
    </source>
</evidence>
<dbReference type="SUPFAM" id="SSF52540">
    <property type="entry name" value="P-loop containing nucleoside triphosphate hydrolases"/>
    <property type="match status" value="1"/>
</dbReference>
<proteinExistence type="inferred from homology"/>
<dbReference type="GO" id="GO:0016020">
    <property type="term" value="C:membrane"/>
    <property type="evidence" value="ECO:0007669"/>
    <property type="project" value="TreeGrafter"/>
</dbReference>
<organism evidence="11">
    <name type="scientific">Zooxanthella nutricula</name>
    <dbReference type="NCBI Taxonomy" id="1333877"/>
    <lineage>
        <taxon>Eukaryota</taxon>
        <taxon>Sar</taxon>
        <taxon>Alveolata</taxon>
        <taxon>Dinophyceae</taxon>
        <taxon>Peridiniales</taxon>
        <taxon>Peridiniales incertae sedis</taxon>
        <taxon>Zooxanthella</taxon>
    </lineage>
</organism>
<dbReference type="InterPro" id="IPR000857">
    <property type="entry name" value="MyTH4_dom"/>
</dbReference>
<keyword evidence="7" id="KW-0175">Coiled coil</keyword>
<feature type="coiled-coil region" evidence="7">
    <location>
        <begin position="751"/>
        <end position="778"/>
    </location>
</feature>
<dbReference type="Pfam" id="PF00784">
    <property type="entry name" value="MyTH4"/>
    <property type="match status" value="1"/>
</dbReference>
<keyword evidence="3 6" id="KW-0518">Myosin</keyword>
<feature type="coiled-coil region" evidence="7">
    <location>
        <begin position="895"/>
        <end position="922"/>
    </location>
</feature>
<dbReference type="PROSITE" id="PS50057">
    <property type="entry name" value="FERM_3"/>
    <property type="match status" value="1"/>
</dbReference>
<dbReference type="InterPro" id="IPR000299">
    <property type="entry name" value="FERM_domain"/>
</dbReference>
<dbReference type="GO" id="GO:0000146">
    <property type="term" value="F:microfilament motor activity"/>
    <property type="evidence" value="ECO:0007669"/>
    <property type="project" value="TreeGrafter"/>
</dbReference>
<dbReference type="Gene3D" id="3.40.850.10">
    <property type="entry name" value="Kinesin motor domain"/>
    <property type="match status" value="1"/>
</dbReference>
<dbReference type="GO" id="GO:0051015">
    <property type="term" value="F:actin filament binding"/>
    <property type="evidence" value="ECO:0007669"/>
    <property type="project" value="TreeGrafter"/>
</dbReference>
<name>A0A7S2NTV4_9DINO</name>
<dbReference type="Pfam" id="PF00063">
    <property type="entry name" value="Myosin_head"/>
    <property type="match status" value="1"/>
</dbReference>
<reference evidence="11" key="1">
    <citation type="submission" date="2021-01" db="EMBL/GenBank/DDBJ databases">
        <authorList>
            <person name="Corre E."/>
            <person name="Pelletier E."/>
            <person name="Niang G."/>
            <person name="Scheremetjew M."/>
            <person name="Finn R."/>
            <person name="Kale V."/>
            <person name="Holt S."/>
            <person name="Cochrane G."/>
            <person name="Meng A."/>
            <person name="Brown T."/>
            <person name="Cohen L."/>
        </authorList>
    </citation>
    <scope>NUCLEOTIDE SEQUENCE</scope>
    <source>
        <strain evidence="11">RCC3387</strain>
    </source>
</reference>
<feature type="domain" description="MyTH4" evidence="9">
    <location>
        <begin position="989"/>
        <end position="1142"/>
    </location>
</feature>
<evidence type="ECO:0000256" key="4">
    <source>
        <dbReference type="ARBA" id="ARBA00023175"/>
    </source>
</evidence>
<sequence length="1484" mass="167375">MTVRNNNSSRFGKWLQMTVANGSAIKSCSVTDYLLELTRICKQGPKERNYHIFFQLLAAGEDLGKDMVVMEPRQYNYIKNSQYEAPGIDDKRDFETLRGAFATLGFSAETQQEIFKVAMGVLTLGNVEFCEVGEGCGLKDSKPARDASGWFGVPVEDLQRSLVTRQLKVGRDVTEAPRRPEQAEHARDGLARLLYGRLFKFLVARINAVLSEGADMTGQYFGVLDIAGFESFEVNSIEQLSINLSNEHLQAHFNNHIFKMELDDYKAEGIDCAQTLTYQDNADIIALLDSKTSILAVLDEEVSVPKASDDTFHAKICKNFASHARFVAPKFSGHRQFGVRHFAGEVTYTADGFLEKNVDKPPDEAPVLFQASKWEVLKEIGAVIAQELKEAAAPGKKKMKTVSSGFRSSLAALMKSLSEAEPHFIRCIKPNQQKAPNLFQAPTVMDQLNCSGVFEAVRIRQSGFSTRVTFREFALRYRSIVPRSVGKAISQGLKGGAGDLAAVKRLVEALPEALSVVGCELDPADMAFGKTKVFARTKLVSLLDKARDMALAGDVVDIQRLWRGHCIRKTVRQMKVTLAEVERWFAENKFYKASGPENTAIHSLKTPEAIEEQVAKVDQLLEKTHRLPVRCACEQEVLKVRRRMLNEVDTLRSITPAMCSVEPLDLDKVITRCKDLDIVSPDVSRLKERFESLKVQVPLVKAMTNAMEGADIEEMQEVMELVKKQNLHTHPENWLRELQGEKVATEMYASMESLKMQRKQEELKKKQHEEAQAKLTQDVNAATRGQAFEVDKEAEAKKKAREEKKKRKSTITGLTIEDQSKILLELMGAMEVHDLGRLEAALNEALKQGVQEKEVMTDAQNMYQNLSMEDWLASKLDEQTKALDVSDNNTTLKSVQNLIKQAEKLQVALDQVQVAKRAVQAKMRVRARATIKGKIFEEVDVEEMGLLDNSFANLADYGGLKNPVHEWRGHKSTSLFKFGDSGPAHMLVHNKADLKDSLTKIPPALESQATCTFHNILGWMYDRPVPEVQRASLMKEVVAVATQDKSLADEIYVQTMKQLTRNPSTRSVAQGWKLMMNLCQHVCPGSSLHEFVHLFLLKNLKETKHNSEVLDSIRQCVADLNMTAAPEKVDQDTTPLEVMLIDGSMRKVLAPTGSNLQQLREIIAEQLKINKASDFAFFHYPDGVGHRLLPDNVALSTLLKKWTKLKEMTGKCSTLMFKRKFLRVDEYLQPGDLAHATLTYKQALWDYLHYPIQEDMRAIQEIAVRIAYVERDHFKQYIEHNKLGQKGVLEQLIPEVVLKDKHRSSVARTITEQYYKLKENLDPNEHRLVTMSRVFSLMQRLRLFGAYHWQGRQVMDVPTEKKAVLEAPKEMCLINAKAAEGNYWIAVDFFGVRFVPVDAEPGNMFQKGFLFNEEAVERVLIWGAKQNVVQFVVSTVNPAMPHLGRVPMTIAMSCPLAVDIHYVVDFICSMKGMAERQKRQALKG</sequence>
<dbReference type="SMART" id="SM00242">
    <property type="entry name" value="MYSc"/>
    <property type="match status" value="1"/>
</dbReference>
<comment type="caution">
    <text evidence="6">Lacks conserved residue(s) required for the propagation of feature annotation.</text>
</comment>
<gene>
    <name evidence="11" type="ORF">BRAN1462_LOCUS22362</name>
</gene>
<dbReference type="PROSITE" id="PS51456">
    <property type="entry name" value="MYOSIN_MOTOR"/>
    <property type="match status" value="1"/>
</dbReference>
<dbReference type="InterPro" id="IPR038185">
    <property type="entry name" value="MyTH4_dom_sf"/>
</dbReference>
<comment type="similarity">
    <text evidence="6">Belongs to the TRAFAC class myosin-kinesin ATPase superfamily. Myosin family.</text>
</comment>
<dbReference type="Gene3D" id="1.20.58.530">
    <property type="match status" value="1"/>
</dbReference>
<keyword evidence="2" id="KW-0067">ATP-binding</keyword>
<dbReference type="InterPro" id="IPR036961">
    <property type="entry name" value="Kinesin_motor_dom_sf"/>
</dbReference>
<protein>
    <recommendedName>
        <fullName evidence="12">Myosin motor domain-containing protein</fullName>
    </recommendedName>
</protein>
<evidence type="ECO:0000259" key="10">
    <source>
        <dbReference type="PROSITE" id="PS51456"/>
    </source>
</evidence>
<evidence type="ECO:0000256" key="5">
    <source>
        <dbReference type="ARBA" id="ARBA00023203"/>
    </source>
</evidence>